<keyword evidence="5" id="KW-1185">Reference proteome</keyword>
<sequence>MRIKVLFTSGGLRLRPIEAKCCYTTWNLRRPSKMILRRLCVTCIFVSISLIVRSTVLGATVSKRSLSNLENHGEGLVESYVMARGTLQELIDLGRIPDPNGDEMEFLSSWRERLRSWSELSLEDLKMILKGDPGVEGEAKRSMTKRTIEANPSKRWTGGIVPFIYTDDIAADHKTEIQRAMDHYHRFSCIRFVPWENVNGTITNEKFGLNHPGYLIFVDKENGC</sequence>
<organism evidence="4 5">
    <name type="scientific">Elysia crispata</name>
    <name type="common">lettuce slug</name>
    <dbReference type="NCBI Taxonomy" id="231223"/>
    <lineage>
        <taxon>Eukaryota</taxon>
        <taxon>Metazoa</taxon>
        <taxon>Spiralia</taxon>
        <taxon>Lophotrochozoa</taxon>
        <taxon>Mollusca</taxon>
        <taxon>Gastropoda</taxon>
        <taxon>Heterobranchia</taxon>
        <taxon>Euthyneura</taxon>
        <taxon>Panpulmonata</taxon>
        <taxon>Sacoglossa</taxon>
        <taxon>Placobranchoidea</taxon>
        <taxon>Plakobranchidae</taxon>
        <taxon>Elysia</taxon>
    </lineage>
</organism>
<name>A0AAE0YDM6_9GAST</name>
<dbReference type="PROSITE" id="PS51864">
    <property type="entry name" value="ASTACIN"/>
    <property type="match status" value="1"/>
</dbReference>
<protein>
    <recommendedName>
        <fullName evidence="3">Peptidase M12A domain-containing protein</fullName>
    </recommendedName>
</protein>
<accession>A0AAE0YDM6</accession>
<evidence type="ECO:0000256" key="1">
    <source>
        <dbReference type="PROSITE-ProRule" id="PRU01211"/>
    </source>
</evidence>
<dbReference type="Pfam" id="PF01400">
    <property type="entry name" value="Astacin"/>
    <property type="match status" value="1"/>
</dbReference>
<comment type="caution">
    <text evidence="1">Lacks conserved residue(s) required for the propagation of feature annotation.</text>
</comment>
<proteinExistence type="predicted"/>
<evidence type="ECO:0000313" key="5">
    <source>
        <dbReference type="Proteomes" id="UP001283361"/>
    </source>
</evidence>
<evidence type="ECO:0000313" key="4">
    <source>
        <dbReference type="EMBL" id="KAK3741519.1"/>
    </source>
</evidence>
<reference evidence="4" key="1">
    <citation type="journal article" date="2023" name="G3 (Bethesda)">
        <title>A reference genome for the long-term kleptoplast-retaining sea slug Elysia crispata morphotype clarki.</title>
        <authorList>
            <person name="Eastman K.E."/>
            <person name="Pendleton A.L."/>
            <person name="Shaikh M.A."/>
            <person name="Suttiyut T."/>
            <person name="Ogas R."/>
            <person name="Tomko P."/>
            <person name="Gavelis G."/>
            <person name="Widhalm J.R."/>
            <person name="Wisecaver J.H."/>
        </authorList>
    </citation>
    <scope>NUCLEOTIDE SEQUENCE</scope>
    <source>
        <strain evidence="4">ECLA1</strain>
    </source>
</reference>
<dbReference type="EMBL" id="JAWDGP010006416">
    <property type="protein sequence ID" value="KAK3741519.1"/>
    <property type="molecule type" value="Genomic_DNA"/>
</dbReference>
<dbReference type="Proteomes" id="UP001283361">
    <property type="component" value="Unassembled WGS sequence"/>
</dbReference>
<keyword evidence="2" id="KW-0472">Membrane</keyword>
<keyword evidence="2" id="KW-1133">Transmembrane helix</keyword>
<evidence type="ECO:0000259" key="3">
    <source>
        <dbReference type="PROSITE" id="PS51864"/>
    </source>
</evidence>
<dbReference type="SUPFAM" id="SSF55486">
    <property type="entry name" value="Metalloproteases ('zincins'), catalytic domain"/>
    <property type="match status" value="1"/>
</dbReference>
<comment type="caution">
    <text evidence="4">The sequence shown here is derived from an EMBL/GenBank/DDBJ whole genome shotgun (WGS) entry which is preliminary data.</text>
</comment>
<dbReference type="GO" id="GO:0006508">
    <property type="term" value="P:proteolysis"/>
    <property type="evidence" value="ECO:0007669"/>
    <property type="project" value="InterPro"/>
</dbReference>
<feature type="transmembrane region" description="Helical" evidence="2">
    <location>
        <begin position="35"/>
        <end position="56"/>
    </location>
</feature>
<gene>
    <name evidence="4" type="ORF">RRG08_018136</name>
</gene>
<evidence type="ECO:0000256" key="2">
    <source>
        <dbReference type="SAM" id="Phobius"/>
    </source>
</evidence>
<dbReference type="InterPro" id="IPR024079">
    <property type="entry name" value="MetalloPept_cat_dom_sf"/>
</dbReference>
<dbReference type="GO" id="GO:0004222">
    <property type="term" value="F:metalloendopeptidase activity"/>
    <property type="evidence" value="ECO:0007669"/>
    <property type="project" value="InterPro"/>
</dbReference>
<dbReference type="Gene3D" id="3.40.390.10">
    <property type="entry name" value="Collagenase (Catalytic Domain)"/>
    <property type="match status" value="1"/>
</dbReference>
<keyword evidence="2" id="KW-0812">Transmembrane</keyword>
<dbReference type="AlphaFoldDB" id="A0AAE0YDM6"/>
<dbReference type="InterPro" id="IPR001506">
    <property type="entry name" value="Peptidase_M12A"/>
</dbReference>
<feature type="domain" description="Peptidase M12A" evidence="3">
    <location>
        <begin position="141"/>
        <end position="224"/>
    </location>
</feature>